<keyword evidence="6" id="KW-1133">Transmembrane helix</keyword>
<evidence type="ECO:0000256" key="2">
    <source>
        <dbReference type="ARBA" id="ARBA00029447"/>
    </source>
</evidence>
<dbReference type="GO" id="GO:0007165">
    <property type="term" value="P:signal transduction"/>
    <property type="evidence" value="ECO:0007669"/>
    <property type="project" value="UniProtKB-KW"/>
</dbReference>
<feature type="transmembrane region" description="Helical" evidence="6">
    <location>
        <begin position="21"/>
        <end position="41"/>
    </location>
</feature>
<evidence type="ECO:0000259" key="8">
    <source>
        <dbReference type="PROSITE" id="PS50885"/>
    </source>
</evidence>
<keyword evidence="6" id="KW-0812">Transmembrane</keyword>
<feature type="transmembrane region" description="Helical" evidence="6">
    <location>
        <begin position="319"/>
        <end position="338"/>
    </location>
</feature>
<evidence type="ECO:0000313" key="10">
    <source>
        <dbReference type="Proteomes" id="UP000621436"/>
    </source>
</evidence>
<dbReference type="SMART" id="SM00304">
    <property type="entry name" value="HAMP"/>
    <property type="match status" value="1"/>
</dbReference>
<comment type="similarity">
    <text evidence="2">Belongs to the methyl-accepting chemotaxis (MCP) protein family.</text>
</comment>
<evidence type="ECO:0000259" key="7">
    <source>
        <dbReference type="PROSITE" id="PS50111"/>
    </source>
</evidence>
<dbReference type="PROSITE" id="PS50111">
    <property type="entry name" value="CHEMOTAXIS_TRANSDUC_2"/>
    <property type="match status" value="1"/>
</dbReference>
<evidence type="ECO:0000256" key="5">
    <source>
        <dbReference type="SAM" id="MobiDB-lite"/>
    </source>
</evidence>
<dbReference type="CDD" id="cd18774">
    <property type="entry name" value="PDC2_HK_sensor"/>
    <property type="match status" value="1"/>
</dbReference>
<evidence type="ECO:0000256" key="6">
    <source>
        <dbReference type="SAM" id="Phobius"/>
    </source>
</evidence>
<dbReference type="EMBL" id="JADPIE010000001">
    <property type="protein sequence ID" value="MBF8435877.1"/>
    <property type="molecule type" value="Genomic_DNA"/>
</dbReference>
<feature type="coiled-coil region" evidence="4">
    <location>
        <begin position="612"/>
        <end position="639"/>
    </location>
</feature>
<feature type="coiled-coil region" evidence="4">
    <location>
        <begin position="381"/>
        <end position="408"/>
    </location>
</feature>
<name>A0A931ANB0_9FIRM</name>
<sequence>MFNKNKKDKVETKGLSFSVKLIVMFLLISLIPVLIISYLSLNNASDNLEEEIFLKLESIQSIKHEQINDFFNERLADIEVLSTSMNVYRAMNNLVEPYHDNGLNSRQYNNVVSEYEQYFDRYIDLYGYYDLFLIDPDGEIIYTVEAESDLGTNLVGGSYNDTNLAAAFSQGQNEVTLVDYEYYPPSDGPASFIAAPIQEDGEFLGVLALQISDEAINNIMSVEEGMGESGEVYLVGEDLLMRSDSRFSSESTILEREIDTLAAREAFAGNAGHQLIEDYRGISVLSAYDPLMLPGFTWAIIAEIDEAEAFAAIDALQRMIIIIAIVAALIIIIIAYLFSNQITKPIINAVSFSKDISNGKLGIDDLSIDSNDEIGVLGSSLNKMKENLKDMIQQVAKITDELSSSSEELSASSEEMSASAQEIGKAIEEVASGAEEQTAQIDTTSSNIEDLSENLDNVNKMSEEMNKQSKDVIDNIGVGNNSVENAKSQINSVKASSQDVVNSINNLGELSNEINEIVSLIDGIAAQTNLLALNAAIEAARAGEAGRGFSVVADEIRELAEETSNATQQVSSLITEIQKGVEESIDNSSQAEKAVTDSVEAIEVTDESFNKIKQAVNSLESLIAKVDKASKEMIENSEKVNTSILEVAAVSEQSSSNAQEVAASSEEQSASSEEVVAASERLAEMAQDLAETVNKFEL</sequence>
<reference evidence="9" key="1">
    <citation type="submission" date="2020-11" db="EMBL/GenBank/DDBJ databases">
        <title>Halonatronomonas betainensis gen. nov., sp. nov. a novel haloalkaliphilic representative of the family Halanaerobiacae capable of betaine degradation.</title>
        <authorList>
            <person name="Boltyanskaya Y."/>
            <person name="Kevbrin V."/>
            <person name="Detkova E."/>
            <person name="Grouzdev D.S."/>
            <person name="Koziaeva V."/>
            <person name="Zhilina T."/>
        </authorList>
    </citation>
    <scope>NUCLEOTIDE SEQUENCE</scope>
    <source>
        <strain evidence="9">Z-7014</strain>
    </source>
</reference>
<keyword evidence="1 3" id="KW-0807">Transducer</keyword>
<proteinExistence type="inferred from homology"/>
<evidence type="ECO:0000256" key="4">
    <source>
        <dbReference type="SAM" id="Coils"/>
    </source>
</evidence>
<keyword evidence="6" id="KW-0472">Membrane</keyword>
<dbReference type="PROSITE" id="PS50885">
    <property type="entry name" value="HAMP"/>
    <property type="match status" value="1"/>
</dbReference>
<accession>A0A931ANB0</accession>
<feature type="coiled-coil region" evidence="4">
    <location>
        <begin position="434"/>
        <end position="468"/>
    </location>
</feature>
<dbReference type="RefSeq" id="WP_270452568.1">
    <property type="nucleotide sequence ID" value="NZ_JADPIE010000001.1"/>
</dbReference>
<dbReference type="SUPFAM" id="SSF58104">
    <property type="entry name" value="Methyl-accepting chemotaxis protein (MCP) signaling domain"/>
    <property type="match status" value="1"/>
</dbReference>
<dbReference type="CDD" id="cd06225">
    <property type="entry name" value="HAMP"/>
    <property type="match status" value="1"/>
</dbReference>
<dbReference type="InterPro" id="IPR004089">
    <property type="entry name" value="MCPsignal_dom"/>
</dbReference>
<evidence type="ECO:0000313" key="9">
    <source>
        <dbReference type="EMBL" id="MBF8435877.1"/>
    </source>
</evidence>
<dbReference type="PANTHER" id="PTHR32089">
    <property type="entry name" value="METHYL-ACCEPTING CHEMOTAXIS PROTEIN MCPB"/>
    <property type="match status" value="1"/>
</dbReference>
<dbReference type="Gene3D" id="6.10.340.10">
    <property type="match status" value="1"/>
</dbReference>
<protein>
    <submittedName>
        <fullName evidence="9">Methyl-accepting chemotaxis protein</fullName>
    </submittedName>
</protein>
<gene>
    <name evidence="9" type="ORF">I0Q91_02185</name>
</gene>
<dbReference type="Pfam" id="PF00015">
    <property type="entry name" value="MCPsignal"/>
    <property type="match status" value="1"/>
</dbReference>
<dbReference type="Gene3D" id="1.10.287.950">
    <property type="entry name" value="Methyl-accepting chemotaxis protein"/>
    <property type="match status" value="1"/>
</dbReference>
<dbReference type="Pfam" id="PF00672">
    <property type="entry name" value="HAMP"/>
    <property type="match status" value="1"/>
</dbReference>
<dbReference type="PANTHER" id="PTHR32089:SF112">
    <property type="entry name" value="LYSOZYME-LIKE PROTEIN-RELATED"/>
    <property type="match status" value="1"/>
</dbReference>
<evidence type="ECO:0000256" key="1">
    <source>
        <dbReference type="ARBA" id="ARBA00023224"/>
    </source>
</evidence>
<feature type="domain" description="Methyl-accepting transducer" evidence="7">
    <location>
        <begin position="412"/>
        <end position="648"/>
    </location>
</feature>
<feature type="domain" description="HAMP" evidence="8">
    <location>
        <begin position="340"/>
        <end position="393"/>
    </location>
</feature>
<dbReference type="GO" id="GO:0016020">
    <property type="term" value="C:membrane"/>
    <property type="evidence" value="ECO:0007669"/>
    <property type="project" value="InterPro"/>
</dbReference>
<keyword evidence="4" id="KW-0175">Coiled coil</keyword>
<dbReference type="AlphaFoldDB" id="A0A931ANB0"/>
<comment type="caution">
    <text evidence="9">The sequence shown here is derived from an EMBL/GenBank/DDBJ whole genome shotgun (WGS) entry which is preliminary data.</text>
</comment>
<feature type="region of interest" description="Disordered" evidence="5">
    <location>
        <begin position="655"/>
        <end position="677"/>
    </location>
</feature>
<dbReference type="SMART" id="SM00283">
    <property type="entry name" value="MA"/>
    <property type="match status" value="1"/>
</dbReference>
<dbReference type="InterPro" id="IPR003660">
    <property type="entry name" value="HAMP_dom"/>
</dbReference>
<keyword evidence="10" id="KW-1185">Reference proteome</keyword>
<organism evidence="9 10">
    <name type="scientific">Halonatronomonas betaini</name>
    <dbReference type="NCBI Taxonomy" id="2778430"/>
    <lineage>
        <taxon>Bacteria</taxon>
        <taxon>Bacillati</taxon>
        <taxon>Bacillota</taxon>
        <taxon>Clostridia</taxon>
        <taxon>Halanaerobiales</taxon>
        <taxon>Halarsenatibacteraceae</taxon>
        <taxon>Halonatronomonas</taxon>
    </lineage>
</organism>
<dbReference type="Gene3D" id="3.30.450.20">
    <property type="entry name" value="PAS domain"/>
    <property type="match status" value="1"/>
</dbReference>
<evidence type="ECO:0000256" key="3">
    <source>
        <dbReference type="PROSITE-ProRule" id="PRU00284"/>
    </source>
</evidence>
<dbReference type="Proteomes" id="UP000621436">
    <property type="component" value="Unassembled WGS sequence"/>
</dbReference>
<dbReference type="CDD" id="cd11386">
    <property type="entry name" value="MCP_signal"/>
    <property type="match status" value="1"/>
</dbReference>